<comment type="caution">
    <text evidence="3">The sequence shown here is derived from an EMBL/GenBank/DDBJ whole genome shotgun (WGS) entry which is preliminary data.</text>
</comment>
<evidence type="ECO:0000256" key="1">
    <source>
        <dbReference type="SAM" id="Coils"/>
    </source>
</evidence>
<feature type="compositionally biased region" description="Pro residues" evidence="2">
    <location>
        <begin position="44"/>
        <end position="53"/>
    </location>
</feature>
<protein>
    <recommendedName>
        <fullName evidence="5">L1 transposable element RRM domain-containing protein</fullName>
    </recommendedName>
</protein>
<reference evidence="3 4" key="1">
    <citation type="submission" date="2023-09" db="EMBL/GenBank/DDBJ databases">
        <authorList>
            <person name="Wang M."/>
        </authorList>
    </citation>
    <scope>NUCLEOTIDE SEQUENCE [LARGE SCALE GENOMIC DNA]</scope>
    <source>
        <strain evidence="3">GT-2023</strain>
        <tissue evidence="3">Liver</tissue>
    </source>
</reference>
<gene>
    <name evidence="3" type="ORF">QQF64_007558</name>
</gene>
<proteinExistence type="predicted"/>
<dbReference type="EMBL" id="JAYMGO010000014">
    <property type="protein sequence ID" value="KAL1262293.1"/>
    <property type="molecule type" value="Genomic_DNA"/>
</dbReference>
<sequence length="268" mass="30795">MPKSAQKRHSALSKAVNSDGRVANMDHDYEDGMIQDLQNEEEFPPLPVTPSKPPIAKKPALSQVCDDNLRSDEIVAKLAHLINTRSDALEEMVKATRGEIKDLKEKMGSIERRVEISEQSTQTCMNRIADIERYSRRWNMKVHGIPEAVKENVREEVIRICQEVLPQERDQLPFAIDVAHRLGSKRLNESRPRAVIVRFAVRRYREALWKAAKNSPFLRDHGLRFTEDLTKEDKESRQKLWPLIKKAREEGKSAYFVGGRGFIDGVEL</sequence>
<evidence type="ECO:0000313" key="4">
    <source>
        <dbReference type="Proteomes" id="UP001558613"/>
    </source>
</evidence>
<dbReference type="Proteomes" id="UP001558613">
    <property type="component" value="Unassembled WGS sequence"/>
</dbReference>
<evidence type="ECO:0008006" key="5">
    <source>
        <dbReference type="Google" id="ProtNLM"/>
    </source>
</evidence>
<feature type="region of interest" description="Disordered" evidence="2">
    <location>
        <begin position="1"/>
        <end position="58"/>
    </location>
</feature>
<dbReference type="PANTHER" id="PTHR11505">
    <property type="entry name" value="L1 TRANSPOSABLE ELEMENT-RELATED"/>
    <property type="match status" value="1"/>
</dbReference>
<evidence type="ECO:0000313" key="3">
    <source>
        <dbReference type="EMBL" id="KAL1262293.1"/>
    </source>
</evidence>
<keyword evidence="4" id="KW-1185">Reference proteome</keyword>
<feature type="coiled-coil region" evidence="1">
    <location>
        <begin position="86"/>
        <end position="120"/>
    </location>
</feature>
<dbReference type="Gene3D" id="3.30.70.1820">
    <property type="entry name" value="L1 transposable element, RRM domain"/>
    <property type="match status" value="1"/>
</dbReference>
<keyword evidence="1" id="KW-0175">Coiled coil</keyword>
<feature type="compositionally biased region" description="Acidic residues" evidence="2">
    <location>
        <begin position="28"/>
        <end position="43"/>
    </location>
</feature>
<name>A0ABR3MF24_9TELE</name>
<accession>A0ABR3MF24</accession>
<organism evidence="3 4">
    <name type="scientific">Cirrhinus molitorella</name>
    <name type="common">mud carp</name>
    <dbReference type="NCBI Taxonomy" id="172907"/>
    <lineage>
        <taxon>Eukaryota</taxon>
        <taxon>Metazoa</taxon>
        <taxon>Chordata</taxon>
        <taxon>Craniata</taxon>
        <taxon>Vertebrata</taxon>
        <taxon>Euteleostomi</taxon>
        <taxon>Actinopterygii</taxon>
        <taxon>Neopterygii</taxon>
        <taxon>Teleostei</taxon>
        <taxon>Ostariophysi</taxon>
        <taxon>Cypriniformes</taxon>
        <taxon>Cyprinidae</taxon>
        <taxon>Labeoninae</taxon>
        <taxon>Labeonini</taxon>
        <taxon>Cirrhinus</taxon>
    </lineage>
</organism>
<feature type="compositionally biased region" description="Basic residues" evidence="2">
    <location>
        <begin position="1"/>
        <end position="11"/>
    </location>
</feature>
<dbReference type="Gene3D" id="1.20.5.110">
    <property type="match status" value="1"/>
</dbReference>
<evidence type="ECO:0000256" key="2">
    <source>
        <dbReference type="SAM" id="MobiDB-lite"/>
    </source>
</evidence>
<dbReference type="InterPro" id="IPR004244">
    <property type="entry name" value="Transposase_22"/>
</dbReference>